<proteinExistence type="inferred from homology"/>
<evidence type="ECO:0000256" key="3">
    <source>
        <dbReference type="RuleBase" id="RU003682"/>
    </source>
</evidence>
<dbReference type="PROSITE" id="PS51471">
    <property type="entry name" value="FE2OG_OXY"/>
    <property type="match status" value="1"/>
</dbReference>
<keyword evidence="1 3" id="KW-0479">Metal-binding</keyword>
<dbReference type="Pfam" id="PF14226">
    <property type="entry name" value="DIOX_N"/>
    <property type="match status" value="1"/>
</dbReference>
<comment type="similarity">
    <text evidence="3">Belongs to the iron/ascorbate-dependent oxidoreductase family.</text>
</comment>
<dbReference type="PANTHER" id="PTHR47990">
    <property type="entry name" value="2-OXOGLUTARATE (2OG) AND FE(II)-DEPENDENT OXYGENASE SUPERFAMILY PROTEIN-RELATED"/>
    <property type="match status" value="1"/>
</dbReference>
<dbReference type="SUPFAM" id="SSF51197">
    <property type="entry name" value="Clavaminate synthase-like"/>
    <property type="match status" value="1"/>
</dbReference>
<evidence type="ECO:0000259" key="4">
    <source>
        <dbReference type="PROSITE" id="PS51471"/>
    </source>
</evidence>
<dbReference type="InterPro" id="IPR044861">
    <property type="entry name" value="IPNS-like_FE2OG_OXY"/>
</dbReference>
<dbReference type="AlphaFoldDB" id="A0AA38LIB8"/>
<dbReference type="Gene3D" id="2.60.120.330">
    <property type="entry name" value="B-lactam Antibiotic, Isopenicillin N Synthase, Chain"/>
    <property type="match status" value="1"/>
</dbReference>
<dbReference type="GO" id="GO:0046872">
    <property type="term" value="F:metal ion binding"/>
    <property type="evidence" value="ECO:0007669"/>
    <property type="project" value="UniProtKB-KW"/>
</dbReference>
<feature type="domain" description="Fe2OG dioxygenase" evidence="4">
    <location>
        <begin position="206"/>
        <end position="306"/>
    </location>
</feature>
<reference evidence="5 6" key="1">
    <citation type="journal article" date="2021" name="Nat. Plants">
        <title>The Taxus genome provides insights into paclitaxel biosynthesis.</title>
        <authorList>
            <person name="Xiong X."/>
            <person name="Gou J."/>
            <person name="Liao Q."/>
            <person name="Li Y."/>
            <person name="Zhou Q."/>
            <person name="Bi G."/>
            <person name="Li C."/>
            <person name="Du R."/>
            <person name="Wang X."/>
            <person name="Sun T."/>
            <person name="Guo L."/>
            <person name="Liang H."/>
            <person name="Lu P."/>
            <person name="Wu Y."/>
            <person name="Zhang Z."/>
            <person name="Ro D.K."/>
            <person name="Shang Y."/>
            <person name="Huang S."/>
            <person name="Yan J."/>
        </authorList>
    </citation>
    <scope>NUCLEOTIDE SEQUENCE [LARGE SCALE GENOMIC DNA]</scope>
    <source>
        <strain evidence="5">Ta-2019</strain>
    </source>
</reference>
<keyword evidence="3" id="KW-0560">Oxidoreductase</keyword>
<dbReference type="InterPro" id="IPR026992">
    <property type="entry name" value="DIOX_N"/>
</dbReference>
<feature type="non-terminal residue" evidence="5">
    <location>
        <position position="358"/>
    </location>
</feature>
<accession>A0AA38LIB8</accession>
<evidence type="ECO:0000313" key="5">
    <source>
        <dbReference type="EMBL" id="KAH9325189.1"/>
    </source>
</evidence>
<dbReference type="InterPro" id="IPR027443">
    <property type="entry name" value="IPNS-like_sf"/>
</dbReference>
<dbReference type="Proteomes" id="UP000824469">
    <property type="component" value="Unassembled WGS sequence"/>
</dbReference>
<dbReference type="InterPro" id="IPR005123">
    <property type="entry name" value="Oxoglu/Fe-dep_dioxygenase_dom"/>
</dbReference>
<gene>
    <name evidence="5" type="ORF">KI387_005367</name>
</gene>
<dbReference type="GO" id="GO:0016491">
    <property type="term" value="F:oxidoreductase activity"/>
    <property type="evidence" value="ECO:0007669"/>
    <property type="project" value="UniProtKB-KW"/>
</dbReference>
<protein>
    <recommendedName>
        <fullName evidence="4">Fe2OG dioxygenase domain-containing protein</fullName>
    </recommendedName>
</protein>
<dbReference type="EMBL" id="JAHRHJ020000002">
    <property type="protein sequence ID" value="KAH9325189.1"/>
    <property type="molecule type" value="Genomic_DNA"/>
</dbReference>
<keyword evidence="2 3" id="KW-0408">Iron</keyword>
<evidence type="ECO:0000313" key="6">
    <source>
        <dbReference type="Proteomes" id="UP000824469"/>
    </source>
</evidence>
<organism evidence="5 6">
    <name type="scientific">Taxus chinensis</name>
    <name type="common">Chinese yew</name>
    <name type="synonym">Taxus wallichiana var. chinensis</name>
    <dbReference type="NCBI Taxonomy" id="29808"/>
    <lineage>
        <taxon>Eukaryota</taxon>
        <taxon>Viridiplantae</taxon>
        <taxon>Streptophyta</taxon>
        <taxon>Embryophyta</taxon>
        <taxon>Tracheophyta</taxon>
        <taxon>Spermatophyta</taxon>
        <taxon>Pinopsida</taxon>
        <taxon>Pinidae</taxon>
        <taxon>Conifers II</taxon>
        <taxon>Cupressales</taxon>
        <taxon>Taxaceae</taxon>
        <taxon>Taxus</taxon>
    </lineage>
</organism>
<comment type="caution">
    <text evidence="5">The sequence shown here is derived from an EMBL/GenBank/DDBJ whole genome shotgun (WGS) entry which is preliminary data.</text>
</comment>
<dbReference type="InterPro" id="IPR050231">
    <property type="entry name" value="Iron_ascorbate_oxido_reductase"/>
</dbReference>
<dbReference type="Pfam" id="PF03171">
    <property type="entry name" value="2OG-FeII_Oxy"/>
    <property type="match status" value="1"/>
</dbReference>
<evidence type="ECO:0000256" key="1">
    <source>
        <dbReference type="ARBA" id="ARBA00022723"/>
    </source>
</evidence>
<sequence>MALSLQSSFEITLNEVDIPVIDIAQLPVEFGDHLQYHPEVAKLRDACTEWGFFRLVNHGIPVHLLQKVQKVGKELLSLPTEAKDRATDSYPAESYIRRPGAPPPHESFCFLDMPDSDSVQKMSERIWPEQGNSVFWYEVDLFLFFFRRSCAEISIIVYIMLLLLYSETIGKYSLSATDLVSKIMKVILASLDLDVETFYKSDFENCKSYLRISGYSSHGKSIGEEALFSHADWGCLTILLEDGKEGLEIRSKEGKWFMIKPISDSLVVNVGDSLKAWSNGEYRSSHHRVVYKEWMDRMSIALFYVFPNDKKVWAPAELVHEEIKPRRYKPFIFSDFKHEIRYNREDKDKITALERFAG</sequence>
<name>A0AA38LIB8_TAXCH</name>
<keyword evidence="6" id="KW-1185">Reference proteome</keyword>
<dbReference type="PRINTS" id="PR00682">
    <property type="entry name" value="IPNSYNTHASE"/>
</dbReference>
<evidence type="ECO:0000256" key="2">
    <source>
        <dbReference type="ARBA" id="ARBA00023004"/>
    </source>
</evidence>